<keyword evidence="1" id="KW-1133">Transmembrane helix</keyword>
<sequence>MQKLSSGGWIEVMDGDRIPSGDSVHRIYLGCAALLLLVAVIVPAGVLLGVVNYKCPLVRSQLGKDKRWFLILGASTLESENVFEVLFKVFIISVKEIVVVWNKGKPHELSECESAVHMRNQSRGKELIKQ</sequence>
<organism evidence="2 3">
    <name type="scientific">Thalictrum thalictroides</name>
    <name type="common">Rue-anemone</name>
    <name type="synonym">Anemone thalictroides</name>
    <dbReference type="NCBI Taxonomy" id="46969"/>
    <lineage>
        <taxon>Eukaryota</taxon>
        <taxon>Viridiplantae</taxon>
        <taxon>Streptophyta</taxon>
        <taxon>Embryophyta</taxon>
        <taxon>Tracheophyta</taxon>
        <taxon>Spermatophyta</taxon>
        <taxon>Magnoliopsida</taxon>
        <taxon>Ranunculales</taxon>
        <taxon>Ranunculaceae</taxon>
        <taxon>Thalictroideae</taxon>
        <taxon>Thalictrum</taxon>
    </lineage>
</organism>
<dbReference type="AlphaFoldDB" id="A0A7J6V3C2"/>
<feature type="transmembrane region" description="Helical" evidence="1">
    <location>
        <begin position="27"/>
        <end position="51"/>
    </location>
</feature>
<evidence type="ECO:0000256" key="1">
    <source>
        <dbReference type="SAM" id="Phobius"/>
    </source>
</evidence>
<keyword evidence="3" id="KW-1185">Reference proteome</keyword>
<gene>
    <name evidence="2" type="ORF">FRX31_030988</name>
</gene>
<proteinExistence type="predicted"/>
<comment type="caution">
    <text evidence="2">The sequence shown here is derived from an EMBL/GenBank/DDBJ whole genome shotgun (WGS) entry which is preliminary data.</text>
</comment>
<keyword evidence="1" id="KW-0812">Transmembrane</keyword>
<dbReference type="Proteomes" id="UP000554482">
    <property type="component" value="Unassembled WGS sequence"/>
</dbReference>
<protein>
    <submittedName>
        <fullName evidence="2">Uncharacterized protein</fullName>
    </submittedName>
</protein>
<reference evidence="2 3" key="1">
    <citation type="submission" date="2020-06" db="EMBL/GenBank/DDBJ databases">
        <title>Transcriptomic and genomic resources for Thalictrum thalictroides and T. hernandezii: Facilitating candidate gene discovery in an emerging model plant lineage.</title>
        <authorList>
            <person name="Arias T."/>
            <person name="Riano-Pachon D.M."/>
            <person name="Di Stilio V.S."/>
        </authorList>
    </citation>
    <scope>NUCLEOTIDE SEQUENCE [LARGE SCALE GENOMIC DNA]</scope>
    <source>
        <strain evidence="3">cv. WT478/WT964</strain>
        <tissue evidence="2">Leaves</tissue>
    </source>
</reference>
<evidence type="ECO:0000313" key="2">
    <source>
        <dbReference type="EMBL" id="KAF5179426.1"/>
    </source>
</evidence>
<name>A0A7J6V3C2_THATH</name>
<dbReference type="EMBL" id="JABWDY010038777">
    <property type="protein sequence ID" value="KAF5179426.1"/>
    <property type="molecule type" value="Genomic_DNA"/>
</dbReference>
<keyword evidence="1" id="KW-0472">Membrane</keyword>
<accession>A0A7J6V3C2</accession>
<evidence type="ECO:0000313" key="3">
    <source>
        <dbReference type="Proteomes" id="UP000554482"/>
    </source>
</evidence>